<dbReference type="SUPFAM" id="SSF52833">
    <property type="entry name" value="Thioredoxin-like"/>
    <property type="match status" value="1"/>
</dbReference>
<evidence type="ECO:0000256" key="6">
    <source>
        <dbReference type="ARBA" id="ARBA00023284"/>
    </source>
</evidence>
<keyword evidence="5 7" id="KW-1015">Disulfide bond</keyword>
<evidence type="ECO:0000256" key="8">
    <source>
        <dbReference type="SAM" id="SignalP"/>
    </source>
</evidence>
<dbReference type="PROSITE" id="PS51352">
    <property type="entry name" value="THIOREDOXIN_2"/>
    <property type="match status" value="1"/>
</dbReference>
<dbReference type="PIRSF" id="PIRSF001488">
    <property type="entry name" value="Tdi_protein"/>
    <property type="match status" value="1"/>
</dbReference>
<proteinExistence type="inferred from homology"/>
<feature type="chain" id="PRO_5046514684" description="Thiol:disulfide interchange protein" evidence="8">
    <location>
        <begin position="22"/>
        <end position="219"/>
    </location>
</feature>
<dbReference type="Pfam" id="PF01323">
    <property type="entry name" value="DSBA"/>
    <property type="match status" value="1"/>
</dbReference>
<dbReference type="InterPro" id="IPR023205">
    <property type="entry name" value="DsbA/DsbL"/>
</dbReference>
<evidence type="ECO:0000256" key="4">
    <source>
        <dbReference type="ARBA" id="ARBA00022764"/>
    </source>
</evidence>
<reference evidence="10 11" key="1">
    <citation type="submission" date="2023-07" db="EMBL/GenBank/DDBJ databases">
        <title>Sorghum-associated microbial communities from plants grown in Nebraska, USA.</title>
        <authorList>
            <person name="Schachtman D."/>
        </authorList>
    </citation>
    <scope>NUCLEOTIDE SEQUENCE [LARGE SCALE GENOMIC DNA]</scope>
    <source>
        <strain evidence="10 11">BE314</strain>
    </source>
</reference>
<protein>
    <recommendedName>
        <fullName evidence="7">Thiol:disulfide interchange protein</fullName>
    </recommendedName>
</protein>
<evidence type="ECO:0000259" key="9">
    <source>
        <dbReference type="PROSITE" id="PS51352"/>
    </source>
</evidence>
<gene>
    <name evidence="10" type="ORF">J2X20_005572</name>
</gene>
<dbReference type="Proteomes" id="UP001180453">
    <property type="component" value="Unassembled WGS sequence"/>
</dbReference>
<dbReference type="EMBL" id="JAVDXU010000006">
    <property type="protein sequence ID" value="MDR7272887.1"/>
    <property type="molecule type" value="Genomic_DNA"/>
</dbReference>
<dbReference type="InterPro" id="IPR036249">
    <property type="entry name" value="Thioredoxin-like_sf"/>
</dbReference>
<organism evidence="10 11">
    <name type="scientific">Roseateles saccharophilus</name>
    <name type="common">Pseudomonas saccharophila</name>
    <dbReference type="NCBI Taxonomy" id="304"/>
    <lineage>
        <taxon>Bacteria</taxon>
        <taxon>Pseudomonadati</taxon>
        <taxon>Pseudomonadota</taxon>
        <taxon>Betaproteobacteria</taxon>
        <taxon>Burkholderiales</taxon>
        <taxon>Sphaerotilaceae</taxon>
        <taxon>Roseateles</taxon>
    </lineage>
</organism>
<sequence>MKRRELALALASASLIPAARAQGGPVEGKHYARLGQALPGSPGKIEVIEFFFYRCPHCNAFDPLLEAWVHQLPADVSFRRVPVGQQLVLKLHQRMFYALEAMGALTPAVHSGIFNAIHRGGVEADDEAGVVALVSRLGVDTAKFKQTFNSFGIQAKVQQGVKLAQLAGADEVPALVIAGRWRTSPGQAGSPGLSEAQQGQQALAVADFLVKMARAGKVS</sequence>
<keyword evidence="6" id="KW-0676">Redox-active center</keyword>
<feature type="signal peptide" evidence="8">
    <location>
        <begin position="1"/>
        <end position="21"/>
    </location>
</feature>
<comment type="subcellular location">
    <subcellularLocation>
        <location evidence="1 7">Periplasm</location>
    </subcellularLocation>
</comment>
<dbReference type="PANTHER" id="PTHR35891:SF3">
    <property type="entry name" value="THIOL:DISULFIDE INTERCHANGE PROTEIN DSBL"/>
    <property type="match status" value="1"/>
</dbReference>
<dbReference type="PANTHER" id="PTHR35891">
    <property type="entry name" value="THIOL:DISULFIDE INTERCHANGE PROTEIN DSBA"/>
    <property type="match status" value="1"/>
</dbReference>
<evidence type="ECO:0000256" key="1">
    <source>
        <dbReference type="ARBA" id="ARBA00004418"/>
    </source>
</evidence>
<keyword evidence="11" id="KW-1185">Reference proteome</keyword>
<evidence type="ECO:0000313" key="10">
    <source>
        <dbReference type="EMBL" id="MDR7272887.1"/>
    </source>
</evidence>
<keyword evidence="4 7" id="KW-0574">Periplasm</keyword>
<dbReference type="CDD" id="cd03019">
    <property type="entry name" value="DsbA_DsbA"/>
    <property type="match status" value="1"/>
</dbReference>
<comment type="similarity">
    <text evidence="2">Belongs to the thioredoxin family. DsbA subfamily.</text>
</comment>
<evidence type="ECO:0000256" key="3">
    <source>
        <dbReference type="ARBA" id="ARBA00022729"/>
    </source>
</evidence>
<evidence type="ECO:0000256" key="5">
    <source>
        <dbReference type="ARBA" id="ARBA00023157"/>
    </source>
</evidence>
<comment type="caution">
    <text evidence="10">The sequence shown here is derived from an EMBL/GenBank/DDBJ whole genome shotgun (WGS) entry which is preliminary data.</text>
</comment>
<dbReference type="InterPro" id="IPR050824">
    <property type="entry name" value="Thiol_disulfide_DsbA"/>
</dbReference>
<dbReference type="InterPro" id="IPR001853">
    <property type="entry name" value="DSBA-like_thioredoxin_dom"/>
</dbReference>
<evidence type="ECO:0000256" key="7">
    <source>
        <dbReference type="PIRNR" id="PIRNR001488"/>
    </source>
</evidence>
<name>A0ABU1YVL1_ROSSA</name>
<evidence type="ECO:0000256" key="2">
    <source>
        <dbReference type="ARBA" id="ARBA00005791"/>
    </source>
</evidence>
<evidence type="ECO:0000313" key="11">
    <source>
        <dbReference type="Proteomes" id="UP001180453"/>
    </source>
</evidence>
<feature type="domain" description="Thioredoxin" evidence="9">
    <location>
        <begin position="10"/>
        <end position="202"/>
    </location>
</feature>
<dbReference type="RefSeq" id="WP_310272691.1">
    <property type="nucleotide sequence ID" value="NZ_JAVDXU010000006.1"/>
</dbReference>
<accession>A0ABU1YVL1</accession>
<dbReference type="Gene3D" id="3.40.30.10">
    <property type="entry name" value="Glutaredoxin"/>
    <property type="match status" value="1"/>
</dbReference>
<dbReference type="InterPro" id="IPR013766">
    <property type="entry name" value="Thioredoxin_domain"/>
</dbReference>
<keyword evidence="3 8" id="KW-0732">Signal</keyword>